<dbReference type="Proteomes" id="UP001234989">
    <property type="component" value="Chromosome 12"/>
</dbReference>
<accession>A0AAF0V4I6</accession>
<reference evidence="1" key="1">
    <citation type="submission" date="2023-08" db="EMBL/GenBank/DDBJ databases">
        <title>A de novo genome assembly of Solanum verrucosum Schlechtendal, a Mexican diploid species geographically isolated from the other diploid A-genome species in potato relatives.</title>
        <authorList>
            <person name="Hosaka K."/>
        </authorList>
    </citation>
    <scope>NUCLEOTIDE SEQUENCE</scope>
    <source>
        <tissue evidence="1">Young leaves</tissue>
    </source>
</reference>
<gene>
    <name evidence="1" type="ORF">MTR67_052133</name>
</gene>
<proteinExistence type="predicted"/>
<evidence type="ECO:0000313" key="2">
    <source>
        <dbReference type="Proteomes" id="UP001234989"/>
    </source>
</evidence>
<name>A0AAF0V4I6_SOLVR</name>
<dbReference type="EMBL" id="CP133623">
    <property type="protein sequence ID" value="WMV58748.1"/>
    <property type="molecule type" value="Genomic_DNA"/>
</dbReference>
<dbReference type="AlphaFoldDB" id="A0AAF0V4I6"/>
<evidence type="ECO:0000313" key="1">
    <source>
        <dbReference type="EMBL" id="WMV58748.1"/>
    </source>
</evidence>
<organism evidence="1 2">
    <name type="scientific">Solanum verrucosum</name>
    <dbReference type="NCBI Taxonomy" id="315347"/>
    <lineage>
        <taxon>Eukaryota</taxon>
        <taxon>Viridiplantae</taxon>
        <taxon>Streptophyta</taxon>
        <taxon>Embryophyta</taxon>
        <taxon>Tracheophyta</taxon>
        <taxon>Spermatophyta</taxon>
        <taxon>Magnoliopsida</taxon>
        <taxon>eudicotyledons</taxon>
        <taxon>Gunneridae</taxon>
        <taxon>Pentapetalae</taxon>
        <taxon>asterids</taxon>
        <taxon>lamiids</taxon>
        <taxon>Solanales</taxon>
        <taxon>Solanaceae</taxon>
        <taxon>Solanoideae</taxon>
        <taxon>Solaneae</taxon>
        <taxon>Solanum</taxon>
    </lineage>
</organism>
<dbReference type="Gene3D" id="3.40.1000.10">
    <property type="entry name" value="Mog1/PsbP, alpha/beta/alpha sandwich"/>
    <property type="match status" value="1"/>
</dbReference>
<protein>
    <submittedName>
        <fullName evidence="1">Uncharacterized protein</fullName>
    </submittedName>
</protein>
<keyword evidence="2" id="KW-1185">Reference proteome</keyword>
<sequence length="72" mass="7854">MMLTNEELLLRQIGAGEGAGVRSLLAFYPPEASNSNVSIVITSLCADFTKLEYFGKVDVFAENLVQFNPSLL</sequence>